<gene>
    <name evidence="3" type="ORF">bsdE14_17970</name>
</gene>
<feature type="transmembrane region" description="Helical" evidence="1">
    <location>
        <begin position="137"/>
        <end position="160"/>
    </location>
</feature>
<keyword evidence="1" id="KW-1133">Transmembrane helix</keyword>
<dbReference type="EMBL" id="BRXR01000001">
    <property type="protein sequence ID" value="GLC30387.1"/>
    <property type="molecule type" value="Genomic_DNA"/>
</dbReference>
<dbReference type="RefSeq" id="WP_264849647.1">
    <property type="nucleotide sequence ID" value="NZ_BRXR01000001.1"/>
</dbReference>
<evidence type="ECO:0000256" key="1">
    <source>
        <dbReference type="SAM" id="Phobius"/>
    </source>
</evidence>
<keyword evidence="1" id="KW-0812">Transmembrane</keyword>
<protein>
    <recommendedName>
        <fullName evidence="2">DUF1648 domain-containing protein</fullName>
    </recommendedName>
</protein>
<feature type="transmembrane region" description="Helical" evidence="1">
    <location>
        <begin position="64"/>
        <end position="85"/>
    </location>
</feature>
<evidence type="ECO:0000313" key="4">
    <source>
        <dbReference type="Proteomes" id="UP001208567"/>
    </source>
</evidence>
<evidence type="ECO:0000259" key="2">
    <source>
        <dbReference type="Pfam" id="PF07853"/>
    </source>
</evidence>
<feature type="transmembrane region" description="Helical" evidence="1">
    <location>
        <begin position="20"/>
        <end position="39"/>
    </location>
</feature>
<dbReference type="InterPro" id="IPR012867">
    <property type="entry name" value="DUF1648"/>
</dbReference>
<keyword evidence="4" id="KW-1185">Reference proteome</keyword>
<accession>A0ABQ5N581</accession>
<feature type="transmembrane region" description="Helical" evidence="1">
    <location>
        <begin position="106"/>
        <end position="125"/>
    </location>
</feature>
<dbReference type="Proteomes" id="UP001208567">
    <property type="component" value="Unassembled WGS sequence"/>
</dbReference>
<dbReference type="Pfam" id="PF07853">
    <property type="entry name" value="DUF1648"/>
    <property type="match status" value="1"/>
</dbReference>
<feature type="domain" description="DUF1648" evidence="2">
    <location>
        <begin position="28"/>
        <end position="73"/>
    </location>
</feature>
<proteinExistence type="predicted"/>
<evidence type="ECO:0000313" key="3">
    <source>
        <dbReference type="EMBL" id="GLC30387.1"/>
    </source>
</evidence>
<organism evidence="3 4">
    <name type="scientific">Clostridium omnivorum</name>
    <dbReference type="NCBI Taxonomy" id="1604902"/>
    <lineage>
        <taxon>Bacteria</taxon>
        <taxon>Bacillati</taxon>
        <taxon>Bacillota</taxon>
        <taxon>Clostridia</taxon>
        <taxon>Eubacteriales</taxon>
        <taxon>Clostridiaceae</taxon>
        <taxon>Clostridium</taxon>
    </lineage>
</organism>
<name>A0ABQ5N581_9CLOT</name>
<sequence length="172" mass="19251">MSDEKKPVIKIAYSKLEKAFEVISLIGIALNVYIILRYYSVLPDTIPRHYGAAGVPDGYSGKSFLFFIPIVMLSLYVLLTVLSRFPHTFNYAVEINEENAKAQYHAARIMMIIMKAEIVCCFTYIEGKTVMVALGKATGLGIGFLPVFLIIIFGTIGVYINKSLKINKKEKI</sequence>
<reference evidence="3 4" key="1">
    <citation type="journal article" date="2024" name="Int. J. Syst. Evol. Microbiol.">
        <title>Clostridium omnivorum sp. nov., isolated from anoxic soil under the treatment of reductive soil disinfestation.</title>
        <authorList>
            <person name="Ueki A."/>
            <person name="Tonouchi A."/>
            <person name="Kaku N."/>
            <person name="Honma S."/>
            <person name="Ueki K."/>
        </authorList>
    </citation>
    <scope>NUCLEOTIDE SEQUENCE [LARGE SCALE GENOMIC DNA]</scope>
    <source>
        <strain evidence="3 4">E14</strain>
    </source>
</reference>
<comment type="caution">
    <text evidence="3">The sequence shown here is derived from an EMBL/GenBank/DDBJ whole genome shotgun (WGS) entry which is preliminary data.</text>
</comment>
<keyword evidence="1" id="KW-0472">Membrane</keyword>